<sequence>MTNTTQKHHQHHNHQQQENPWAWADTWAKCIAARIQSEIIDKKIAIPPLTLPLNKILAPTKNPNLQKPIKTPQNAYILYRKEAQNIIQRTNPKVDFIDISRFAGERWRNETKEVRYFFSVLAGVSELVHDDMVRASGNKAAVLRNGISIEEQLWRRPTSLPQFFMPDDKSKNQGGYSPTGGFSVFKLNEEIVSPTSPTMNNQHYEPLPSPTSPLSPQQIPSPNSAFKLIKTSQRTIRNLLNKQSFHPYSNKKRIPIRPTAYGAVA</sequence>
<organism evidence="4 5">
    <name type="scientific">Ambispora leptoticha</name>
    <dbReference type="NCBI Taxonomy" id="144679"/>
    <lineage>
        <taxon>Eukaryota</taxon>
        <taxon>Fungi</taxon>
        <taxon>Fungi incertae sedis</taxon>
        <taxon>Mucoromycota</taxon>
        <taxon>Glomeromycotina</taxon>
        <taxon>Glomeromycetes</taxon>
        <taxon>Archaeosporales</taxon>
        <taxon>Ambisporaceae</taxon>
        <taxon>Ambispora</taxon>
    </lineage>
</organism>
<feature type="DNA-binding region" description="HMG box" evidence="1">
    <location>
        <begin position="69"/>
        <end position="118"/>
    </location>
</feature>
<dbReference type="AlphaFoldDB" id="A0A9N9FUJ7"/>
<comment type="caution">
    <text evidence="4">The sequence shown here is derived from an EMBL/GenBank/DDBJ whole genome shotgun (WGS) entry which is preliminary data.</text>
</comment>
<reference evidence="4" key="1">
    <citation type="submission" date="2021-06" db="EMBL/GenBank/DDBJ databases">
        <authorList>
            <person name="Kallberg Y."/>
            <person name="Tangrot J."/>
            <person name="Rosling A."/>
        </authorList>
    </citation>
    <scope>NUCLEOTIDE SEQUENCE</scope>
    <source>
        <strain evidence="4">FL130A</strain>
    </source>
</reference>
<dbReference type="PROSITE" id="PS50118">
    <property type="entry name" value="HMG_BOX_2"/>
    <property type="match status" value="1"/>
</dbReference>
<evidence type="ECO:0000256" key="1">
    <source>
        <dbReference type="PROSITE-ProRule" id="PRU00267"/>
    </source>
</evidence>
<gene>
    <name evidence="4" type="ORF">ALEPTO_LOCUS6168</name>
</gene>
<dbReference type="EMBL" id="CAJVPS010002003">
    <property type="protein sequence ID" value="CAG8557167.1"/>
    <property type="molecule type" value="Genomic_DNA"/>
</dbReference>
<dbReference type="Gene3D" id="1.10.30.10">
    <property type="entry name" value="High mobility group box domain"/>
    <property type="match status" value="1"/>
</dbReference>
<dbReference type="SUPFAM" id="SSF47095">
    <property type="entry name" value="HMG-box"/>
    <property type="match status" value="1"/>
</dbReference>
<protein>
    <submittedName>
        <fullName evidence="4">11836_t:CDS:1</fullName>
    </submittedName>
</protein>
<dbReference type="GO" id="GO:0005634">
    <property type="term" value="C:nucleus"/>
    <property type="evidence" value="ECO:0007669"/>
    <property type="project" value="UniProtKB-UniRule"/>
</dbReference>
<dbReference type="SMART" id="SM00398">
    <property type="entry name" value="HMG"/>
    <property type="match status" value="1"/>
</dbReference>
<evidence type="ECO:0000313" key="4">
    <source>
        <dbReference type="EMBL" id="CAG8557167.1"/>
    </source>
</evidence>
<name>A0A9N9FUJ7_9GLOM</name>
<dbReference type="InterPro" id="IPR036910">
    <property type="entry name" value="HMG_box_dom_sf"/>
</dbReference>
<keyword evidence="1" id="KW-0238">DNA-binding</keyword>
<dbReference type="Pfam" id="PF00505">
    <property type="entry name" value="HMG_box"/>
    <property type="match status" value="1"/>
</dbReference>
<feature type="domain" description="HMG box" evidence="3">
    <location>
        <begin position="69"/>
        <end position="118"/>
    </location>
</feature>
<dbReference type="OrthoDB" id="6247875at2759"/>
<keyword evidence="1" id="KW-0539">Nucleus</keyword>
<proteinExistence type="predicted"/>
<accession>A0A9N9FUJ7</accession>
<dbReference type="InterPro" id="IPR009071">
    <property type="entry name" value="HMG_box_dom"/>
</dbReference>
<keyword evidence="5" id="KW-1185">Reference proteome</keyword>
<evidence type="ECO:0000259" key="3">
    <source>
        <dbReference type="PROSITE" id="PS50118"/>
    </source>
</evidence>
<feature type="region of interest" description="Disordered" evidence="2">
    <location>
        <begin position="195"/>
        <end position="219"/>
    </location>
</feature>
<evidence type="ECO:0000313" key="5">
    <source>
        <dbReference type="Proteomes" id="UP000789508"/>
    </source>
</evidence>
<dbReference type="Proteomes" id="UP000789508">
    <property type="component" value="Unassembled WGS sequence"/>
</dbReference>
<dbReference type="GO" id="GO:0003677">
    <property type="term" value="F:DNA binding"/>
    <property type="evidence" value="ECO:0007669"/>
    <property type="project" value="UniProtKB-UniRule"/>
</dbReference>
<evidence type="ECO:0000256" key="2">
    <source>
        <dbReference type="SAM" id="MobiDB-lite"/>
    </source>
</evidence>